<comment type="caution">
    <text evidence="2">The sequence shown here is derived from an EMBL/GenBank/DDBJ whole genome shotgun (WGS) entry which is preliminary data.</text>
</comment>
<organism evidence="2 3">
    <name type="scientific">Penicillium capsulatum</name>
    <dbReference type="NCBI Taxonomy" id="69766"/>
    <lineage>
        <taxon>Eukaryota</taxon>
        <taxon>Fungi</taxon>
        <taxon>Dikarya</taxon>
        <taxon>Ascomycota</taxon>
        <taxon>Pezizomycotina</taxon>
        <taxon>Eurotiomycetes</taxon>
        <taxon>Eurotiomycetidae</taxon>
        <taxon>Eurotiales</taxon>
        <taxon>Aspergillaceae</taxon>
        <taxon>Penicillium</taxon>
    </lineage>
</organism>
<feature type="region of interest" description="Disordered" evidence="1">
    <location>
        <begin position="111"/>
        <end position="184"/>
    </location>
</feature>
<dbReference type="EMBL" id="JAPQKO010000002">
    <property type="protein sequence ID" value="KAJ5179382.1"/>
    <property type="molecule type" value="Genomic_DNA"/>
</dbReference>
<protein>
    <submittedName>
        <fullName evidence="2">Uncharacterized protein</fullName>
    </submittedName>
</protein>
<accession>A0A9W9IKD8</accession>
<evidence type="ECO:0000313" key="3">
    <source>
        <dbReference type="Proteomes" id="UP001146351"/>
    </source>
</evidence>
<evidence type="ECO:0000313" key="2">
    <source>
        <dbReference type="EMBL" id="KAJ5179382.1"/>
    </source>
</evidence>
<sequence>MASVNQSPTNQQSTWAFCIECALKLDEIPDHRCSTAATELRCMSCSENDLLCEPIPMFLPIQKIFRTLRYGRLVSQTDVLAYSKTRELLMMNRGWTKDWTNGWAREIAQDSTKSTAGPIDDACENPPSVPDSHQQTLKSCLRSGQSGNARTATSTGQDQAQTVPINPESASTKPGVKRKVRFEEPDEPTWKTRFNLEKSQADLTRTPGDLHEVELCGLEGEWQDMIAACLRVLDKNLGEALGAEHRTIQRIKKAALEGPQPLSIPEELAAMRRRLEERSRCTQSTADRFLAKCERDLRQRFRKPLSDFLEHQSKVETSIRNILNYGQYVLERDIRGFRRAMDRLLESVEAELAKFRQENQ</sequence>
<dbReference type="Proteomes" id="UP001146351">
    <property type="component" value="Unassembled WGS sequence"/>
</dbReference>
<evidence type="ECO:0000256" key="1">
    <source>
        <dbReference type="SAM" id="MobiDB-lite"/>
    </source>
</evidence>
<reference evidence="2" key="1">
    <citation type="submission" date="2022-11" db="EMBL/GenBank/DDBJ databases">
        <authorList>
            <person name="Petersen C."/>
        </authorList>
    </citation>
    <scope>NUCLEOTIDE SEQUENCE</scope>
    <source>
        <strain evidence="2">IBT 21917</strain>
    </source>
</reference>
<feature type="compositionally biased region" description="Polar residues" evidence="1">
    <location>
        <begin position="131"/>
        <end position="172"/>
    </location>
</feature>
<gene>
    <name evidence="2" type="ORF">N7492_002592</name>
</gene>
<dbReference type="AlphaFoldDB" id="A0A9W9IKD8"/>
<reference evidence="2" key="2">
    <citation type="journal article" date="2023" name="IMA Fungus">
        <title>Comparative genomic study of the Penicillium genus elucidates a diverse pangenome and 15 lateral gene transfer events.</title>
        <authorList>
            <person name="Petersen C."/>
            <person name="Sorensen T."/>
            <person name="Nielsen M.R."/>
            <person name="Sondergaard T.E."/>
            <person name="Sorensen J.L."/>
            <person name="Fitzpatrick D.A."/>
            <person name="Frisvad J.C."/>
            <person name="Nielsen K.L."/>
        </authorList>
    </citation>
    <scope>NUCLEOTIDE SEQUENCE</scope>
    <source>
        <strain evidence="2">IBT 21917</strain>
    </source>
</reference>
<name>A0A9W9IKD8_9EURO</name>
<keyword evidence="3" id="KW-1185">Reference proteome</keyword>
<proteinExistence type="predicted"/>